<dbReference type="Gene3D" id="3.40.250.10">
    <property type="entry name" value="Rhodanese-like domain"/>
    <property type="match status" value="1"/>
</dbReference>
<evidence type="ECO:0000313" key="3">
    <source>
        <dbReference type="Proteomes" id="UP001205920"/>
    </source>
</evidence>
<dbReference type="Proteomes" id="UP001205920">
    <property type="component" value="Unassembled WGS sequence"/>
</dbReference>
<dbReference type="Pfam" id="PF00581">
    <property type="entry name" value="Rhodanese"/>
    <property type="match status" value="1"/>
</dbReference>
<name>A0AAW5HTK5_9CORY</name>
<keyword evidence="3" id="KW-1185">Reference proteome</keyword>
<dbReference type="EMBL" id="JAEUWV010000008">
    <property type="protein sequence ID" value="MCO6394659.1"/>
    <property type="molecule type" value="Genomic_DNA"/>
</dbReference>
<comment type="caution">
    <text evidence="2">The sequence shown here is derived from an EMBL/GenBank/DDBJ whole genome shotgun (WGS) entry which is preliminary data.</text>
</comment>
<dbReference type="SMART" id="SM00450">
    <property type="entry name" value="RHOD"/>
    <property type="match status" value="1"/>
</dbReference>
<reference evidence="2 3" key="1">
    <citation type="submission" date="2021-01" db="EMBL/GenBank/DDBJ databases">
        <title>Identification and Characterization of Corynebacterium sp.</title>
        <authorList>
            <person name="Luo Q."/>
            <person name="Qu P."/>
            <person name="Chen Q."/>
        </authorList>
    </citation>
    <scope>NUCLEOTIDE SEQUENCE [LARGE SCALE GENOMIC DNA]</scope>
    <source>
        <strain evidence="2 3">MC-18</strain>
    </source>
</reference>
<dbReference type="CDD" id="cd00158">
    <property type="entry name" value="RHOD"/>
    <property type="match status" value="1"/>
</dbReference>
<proteinExistence type="predicted"/>
<protein>
    <submittedName>
        <fullName evidence="2">Rhodanese-like domain-containing protein</fullName>
    </submittedName>
</protein>
<dbReference type="PANTHER" id="PTHR43031:SF17">
    <property type="entry name" value="SULFURTRANSFERASE YTWF-RELATED"/>
    <property type="match status" value="1"/>
</dbReference>
<dbReference type="InterPro" id="IPR050229">
    <property type="entry name" value="GlpE_sulfurtransferase"/>
</dbReference>
<dbReference type="InterPro" id="IPR001763">
    <property type="entry name" value="Rhodanese-like_dom"/>
</dbReference>
<dbReference type="PANTHER" id="PTHR43031">
    <property type="entry name" value="FAD-DEPENDENT OXIDOREDUCTASE"/>
    <property type="match status" value="1"/>
</dbReference>
<dbReference type="InterPro" id="IPR036873">
    <property type="entry name" value="Rhodanese-like_dom_sf"/>
</dbReference>
<dbReference type="SUPFAM" id="SSF52821">
    <property type="entry name" value="Rhodanese/Cell cycle control phosphatase"/>
    <property type="match status" value="1"/>
</dbReference>
<dbReference type="RefSeq" id="WP_070478242.1">
    <property type="nucleotide sequence ID" value="NZ_JAEUWV010000008.1"/>
</dbReference>
<dbReference type="PROSITE" id="PS50206">
    <property type="entry name" value="RHODANESE_3"/>
    <property type="match status" value="1"/>
</dbReference>
<gene>
    <name evidence="2" type="ORF">JMN37_06675</name>
</gene>
<sequence length="96" mass="10669">MQSINVKEVPENAQLIDVREPEEYAEVHAVGATNLPLSELTTLTDKIDPDQDIYVICRSGGRSSRACEYLEQVHGWEPINVEGGTMEWIANGLPTE</sequence>
<dbReference type="AlphaFoldDB" id="A0AAW5HTK5"/>
<feature type="domain" description="Rhodanese" evidence="1">
    <location>
        <begin position="9"/>
        <end position="96"/>
    </location>
</feature>
<evidence type="ECO:0000259" key="1">
    <source>
        <dbReference type="PROSITE" id="PS50206"/>
    </source>
</evidence>
<evidence type="ECO:0000313" key="2">
    <source>
        <dbReference type="EMBL" id="MCO6394659.1"/>
    </source>
</evidence>
<accession>A0AAW5HTK5</accession>
<organism evidence="2 3">
    <name type="scientific">Corynebacterium lipophilum</name>
    <dbReference type="NCBI Taxonomy" id="2804918"/>
    <lineage>
        <taxon>Bacteria</taxon>
        <taxon>Bacillati</taxon>
        <taxon>Actinomycetota</taxon>
        <taxon>Actinomycetes</taxon>
        <taxon>Mycobacteriales</taxon>
        <taxon>Corynebacteriaceae</taxon>
        <taxon>Corynebacterium</taxon>
    </lineage>
</organism>